<keyword evidence="4" id="KW-1185">Reference proteome</keyword>
<evidence type="ECO:0000256" key="2">
    <source>
        <dbReference type="SAM" id="Phobius"/>
    </source>
</evidence>
<feature type="compositionally biased region" description="Pro residues" evidence="1">
    <location>
        <begin position="101"/>
        <end position="114"/>
    </location>
</feature>
<feature type="compositionally biased region" description="Low complexity" evidence="1">
    <location>
        <begin position="231"/>
        <end position="242"/>
    </location>
</feature>
<dbReference type="RefSeq" id="WP_123670011.1">
    <property type="nucleotide sequence ID" value="NZ_RJKE01000001.1"/>
</dbReference>
<dbReference type="Proteomes" id="UP000272400">
    <property type="component" value="Unassembled WGS sequence"/>
</dbReference>
<evidence type="ECO:0000256" key="1">
    <source>
        <dbReference type="SAM" id="MobiDB-lite"/>
    </source>
</evidence>
<dbReference type="OrthoDB" id="3479396at2"/>
<feature type="transmembrane region" description="Helical" evidence="2">
    <location>
        <begin position="189"/>
        <end position="211"/>
    </location>
</feature>
<sequence length="417" mass="42622">MSGPDDTRPGSEAAETPLSPPASTLPAEGPPAAPWWAPVIPPAEPPAGAPPVGVLAAPVPGSLDAVGSPESSGDFLTGTIVPKSPEIPPAEATITGEIPRWTPPSAPPPAPSSPADPTTSAGGTTVVGMASRPAFPTLAGPSAVPPETPEPAPAFEPAPVPAPAETDAADEARTPPRSARHGARKRRRAPLYVALALVPTLAIAALAYAVLTGGDDKPPVALPTVTATVTAPAPQPTETETASVSGVPSVDSADTDPEPLTMDEVFPDRKITLDGQKYAIDRKSLNLRCDYAATGAMAKGLIKNDCQMVVRSTFVGPGGKTGVTVGVVAMPSKRIAINVQKAGSPARKGEWFVGLPGKHTKQVGAANGFAASTTYGRYILYVYVRHLEGRKPAKADQTFAKVATAFIGYVNAPLRAR</sequence>
<keyword evidence="2" id="KW-0812">Transmembrane</keyword>
<reference evidence="3 4" key="1">
    <citation type="submission" date="2018-11" db="EMBL/GenBank/DDBJ databases">
        <title>Sequencing the genomes of 1000 actinobacteria strains.</title>
        <authorList>
            <person name="Klenk H.-P."/>
        </authorList>
    </citation>
    <scope>NUCLEOTIDE SEQUENCE [LARGE SCALE GENOMIC DNA]</scope>
    <source>
        <strain evidence="3 4">DSM 44254</strain>
    </source>
</reference>
<evidence type="ECO:0000313" key="4">
    <source>
        <dbReference type="Proteomes" id="UP000272400"/>
    </source>
</evidence>
<keyword evidence="2" id="KW-0472">Membrane</keyword>
<feature type="region of interest" description="Disordered" evidence="1">
    <location>
        <begin position="62"/>
        <end position="186"/>
    </location>
</feature>
<feature type="compositionally biased region" description="Pro residues" evidence="1">
    <location>
        <begin position="143"/>
        <end position="162"/>
    </location>
</feature>
<feature type="region of interest" description="Disordered" evidence="1">
    <location>
        <begin position="231"/>
        <end position="262"/>
    </location>
</feature>
<evidence type="ECO:0000313" key="3">
    <source>
        <dbReference type="EMBL" id="ROO91153.1"/>
    </source>
</evidence>
<protein>
    <submittedName>
        <fullName evidence="3">Uncharacterized protein</fullName>
    </submittedName>
</protein>
<accession>A0A3N1DC98</accession>
<proteinExistence type="predicted"/>
<gene>
    <name evidence="3" type="ORF">EDD29_8900</name>
</gene>
<keyword evidence="2" id="KW-1133">Transmembrane helix</keyword>
<comment type="caution">
    <text evidence="3">The sequence shown here is derived from an EMBL/GenBank/DDBJ whole genome shotgun (WGS) entry which is preliminary data.</text>
</comment>
<name>A0A3N1DC98_9ACTN</name>
<feature type="compositionally biased region" description="Pro residues" evidence="1">
    <location>
        <begin position="28"/>
        <end position="49"/>
    </location>
</feature>
<organism evidence="3 4">
    <name type="scientific">Actinocorallia herbida</name>
    <dbReference type="NCBI Taxonomy" id="58109"/>
    <lineage>
        <taxon>Bacteria</taxon>
        <taxon>Bacillati</taxon>
        <taxon>Actinomycetota</taxon>
        <taxon>Actinomycetes</taxon>
        <taxon>Streptosporangiales</taxon>
        <taxon>Thermomonosporaceae</taxon>
        <taxon>Actinocorallia</taxon>
    </lineage>
</organism>
<dbReference type="AlphaFoldDB" id="A0A3N1DC98"/>
<feature type="region of interest" description="Disordered" evidence="1">
    <location>
        <begin position="1"/>
        <end position="50"/>
    </location>
</feature>
<dbReference type="EMBL" id="RJKE01000001">
    <property type="protein sequence ID" value="ROO91153.1"/>
    <property type="molecule type" value="Genomic_DNA"/>
</dbReference>